<evidence type="ECO:0000313" key="9">
    <source>
        <dbReference type="Proteomes" id="UP001140949"/>
    </source>
</evidence>
<feature type="domain" description="C3H1-type" evidence="7">
    <location>
        <begin position="105"/>
        <end position="133"/>
    </location>
</feature>
<reference evidence="8" key="1">
    <citation type="journal article" date="2023" name="GigaByte">
        <title>Genome assembly of the bearded iris, Iris pallida Lam.</title>
        <authorList>
            <person name="Bruccoleri R.E."/>
            <person name="Oakeley E.J."/>
            <person name="Faust A.M.E."/>
            <person name="Altorfer M."/>
            <person name="Dessus-Babus S."/>
            <person name="Burckhardt D."/>
            <person name="Oertli M."/>
            <person name="Naumann U."/>
            <person name="Petersen F."/>
            <person name="Wong J."/>
        </authorList>
    </citation>
    <scope>NUCLEOTIDE SEQUENCE</scope>
    <source>
        <strain evidence="8">GSM-AAB239-AS_SAM_17_03QT</strain>
    </source>
</reference>
<dbReference type="SUPFAM" id="SSF90229">
    <property type="entry name" value="CCCH zinc finger"/>
    <property type="match status" value="5"/>
</dbReference>
<proteinExistence type="predicted"/>
<reference evidence="8" key="2">
    <citation type="submission" date="2023-04" db="EMBL/GenBank/DDBJ databases">
        <authorList>
            <person name="Bruccoleri R.E."/>
            <person name="Oakeley E.J."/>
            <person name="Faust A.-M."/>
            <person name="Dessus-Babus S."/>
            <person name="Altorfer M."/>
            <person name="Burckhardt D."/>
            <person name="Oertli M."/>
            <person name="Naumann U."/>
            <person name="Petersen F."/>
            <person name="Wong J."/>
        </authorList>
    </citation>
    <scope>NUCLEOTIDE SEQUENCE</scope>
    <source>
        <strain evidence="8">GSM-AAB239-AS_SAM_17_03QT</strain>
        <tissue evidence="8">Leaf</tissue>
    </source>
</reference>
<feature type="zinc finger region" description="C3H1-type" evidence="5">
    <location>
        <begin position="63"/>
        <end position="91"/>
    </location>
</feature>
<comment type="caution">
    <text evidence="8">The sequence shown here is derived from an EMBL/GenBank/DDBJ whole genome shotgun (WGS) entry which is preliminary data.</text>
</comment>
<dbReference type="InterPro" id="IPR036855">
    <property type="entry name" value="Znf_CCCH_sf"/>
</dbReference>
<dbReference type="AlphaFoldDB" id="A0AAX6GL01"/>
<keyword evidence="3 5" id="KW-0862">Zinc</keyword>
<feature type="compositionally biased region" description="Polar residues" evidence="6">
    <location>
        <begin position="270"/>
        <end position="288"/>
    </location>
</feature>
<evidence type="ECO:0000256" key="3">
    <source>
        <dbReference type="ARBA" id="ARBA00022833"/>
    </source>
</evidence>
<name>A0AAX6GL01_IRIPA</name>
<feature type="domain" description="C3H1-type" evidence="7">
    <location>
        <begin position="63"/>
        <end position="91"/>
    </location>
</feature>
<feature type="zinc finger region" description="C3H1-type" evidence="5">
    <location>
        <begin position="150"/>
        <end position="178"/>
    </location>
</feature>
<feature type="domain" description="C3H1-type" evidence="7">
    <location>
        <begin position="150"/>
        <end position="178"/>
    </location>
</feature>
<keyword evidence="2 5" id="KW-0863">Zinc-finger</keyword>
<feature type="zinc finger region" description="C3H1-type" evidence="5">
    <location>
        <begin position="105"/>
        <end position="133"/>
    </location>
</feature>
<feature type="region of interest" description="Disordered" evidence="6">
    <location>
        <begin position="1"/>
        <end position="60"/>
    </location>
</feature>
<keyword evidence="4" id="KW-0238">DNA-binding</keyword>
<feature type="zinc finger region" description="C3H1-type" evidence="5">
    <location>
        <begin position="293"/>
        <end position="321"/>
    </location>
</feature>
<evidence type="ECO:0000256" key="5">
    <source>
        <dbReference type="PROSITE-ProRule" id="PRU00723"/>
    </source>
</evidence>
<protein>
    <submittedName>
        <fullName evidence="8">Zinc finger CCCH domain-containing protein 33-like isoform X1</fullName>
    </submittedName>
</protein>
<dbReference type="PROSITE" id="PS50103">
    <property type="entry name" value="ZF_C3H1"/>
    <property type="match status" value="5"/>
</dbReference>
<dbReference type="GO" id="GO:0003677">
    <property type="term" value="F:DNA binding"/>
    <property type="evidence" value="ECO:0007669"/>
    <property type="project" value="UniProtKB-KW"/>
</dbReference>
<evidence type="ECO:0000256" key="6">
    <source>
        <dbReference type="SAM" id="MobiDB-lite"/>
    </source>
</evidence>
<dbReference type="Gene3D" id="2.30.30.1190">
    <property type="match status" value="1"/>
</dbReference>
<feature type="compositionally biased region" description="Basic and acidic residues" evidence="6">
    <location>
        <begin position="403"/>
        <end position="414"/>
    </location>
</feature>
<dbReference type="GO" id="GO:0003729">
    <property type="term" value="F:mRNA binding"/>
    <property type="evidence" value="ECO:0007669"/>
    <property type="project" value="UniProtKB-ARBA"/>
</dbReference>
<evidence type="ECO:0000313" key="8">
    <source>
        <dbReference type="EMBL" id="KAJ6828968.1"/>
    </source>
</evidence>
<feature type="compositionally biased region" description="Low complexity" evidence="6">
    <location>
        <begin position="9"/>
        <end position="23"/>
    </location>
</feature>
<dbReference type="GO" id="GO:0008270">
    <property type="term" value="F:zinc ion binding"/>
    <property type="evidence" value="ECO:0007669"/>
    <property type="project" value="UniProtKB-KW"/>
</dbReference>
<feature type="domain" description="C3H1-type" evidence="7">
    <location>
        <begin position="337"/>
        <end position="365"/>
    </location>
</feature>
<feature type="compositionally biased region" description="Polar residues" evidence="6">
    <location>
        <begin position="415"/>
        <end position="427"/>
    </location>
</feature>
<feature type="region of interest" description="Disordered" evidence="6">
    <location>
        <begin position="398"/>
        <end position="455"/>
    </location>
</feature>
<feature type="compositionally biased region" description="Low complexity" evidence="6">
    <location>
        <begin position="436"/>
        <end position="455"/>
    </location>
</feature>
<dbReference type="EMBL" id="JANAVB010018993">
    <property type="protein sequence ID" value="KAJ6828968.1"/>
    <property type="molecule type" value="Genomic_DNA"/>
</dbReference>
<dbReference type="PANTHER" id="PTHR12506:SF50">
    <property type="entry name" value="ZINC FINGER CCCH DOMAIN-CONTAINING PROTEIN 26"/>
    <property type="match status" value="1"/>
</dbReference>
<dbReference type="InterPro" id="IPR050974">
    <property type="entry name" value="Plant_ZF_CCCH"/>
</dbReference>
<evidence type="ECO:0000256" key="4">
    <source>
        <dbReference type="ARBA" id="ARBA00023125"/>
    </source>
</evidence>
<gene>
    <name evidence="8" type="ORF">M6B38_359180</name>
</gene>
<sequence length="455" mass="49491">MPENRELDNNGGVSSSSNASVNNLQEAMWRLKVHEEKNNNNKNQEGGDGDVDGDGEESPYPDRPGVADCIYYLRTGACGYGSNCRYNHPAYNGQVNLDIEQLPERVGQPDCQYFLKTGTCKFGATCKYHHPRDRHDVRPVALNFLGLPLRQDEKSCPYYMRNGTCKFGIACKFNHPQPATMSPVFPAAGAPAYGPSGPHMVPSSNIPLIGGLSTWPLARHPYVPSPRTQGLPAYMPFILPPSQGTMPVQQGWSTYMGTASHLPSADVLGPTQTSSTKTYAQSGSSTAANLPERPSQPECQYYMKTGSCKYGTSCKYNHPKMNPEISFTLGPFGLPLRPGHAVCTSYSMYGSCRFGSACKFDHPLVGYYNYAMPALPAPDTSVLFPPNQRSPPLVTWTAVADTPPDRHVKSDKTNNSELNDSQNNREQAGNPPQAKTTSPSSHTAPSSESSNIPQG</sequence>
<keyword evidence="9" id="KW-1185">Reference proteome</keyword>
<dbReference type="Pfam" id="PF00642">
    <property type="entry name" value="zf-CCCH"/>
    <property type="match status" value="5"/>
</dbReference>
<evidence type="ECO:0000256" key="2">
    <source>
        <dbReference type="ARBA" id="ARBA00022771"/>
    </source>
</evidence>
<feature type="zinc finger region" description="C3H1-type" evidence="5">
    <location>
        <begin position="337"/>
        <end position="365"/>
    </location>
</feature>
<evidence type="ECO:0000259" key="7">
    <source>
        <dbReference type="PROSITE" id="PS50103"/>
    </source>
</evidence>
<dbReference type="Proteomes" id="UP001140949">
    <property type="component" value="Unassembled WGS sequence"/>
</dbReference>
<evidence type="ECO:0000256" key="1">
    <source>
        <dbReference type="ARBA" id="ARBA00022723"/>
    </source>
</evidence>
<feature type="compositionally biased region" description="Acidic residues" evidence="6">
    <location>
        <begin position="47"/>
        <end position="59"/>
    </location>
</feature>
<organism evidence="8 9">
    <name type="scientific">Iris pallida</name>
    <name type="common">Sweet iris</name>
    <dbReference type="NCBI Taxonomy" id="29817"/>
    <lineage>
        <taxon>Eukaryota</taxon>
        <taxon>Viridiplantae</taxon>
        <taxon>Streptophyta</taxon>
        <taxon>Embryophyta</taxon>
        <taxon>Tracheophyta</taxon>
        <taxon>Spermatophyta</taxon>
        <taxon>Magnoliopsida</taxon>
        <taxon>Liliopsida</taxon>
        <taxon>Asparagales</taxon>
        <taxon>Iridaceae</taxon>
        <taxon>Iridoideae</taxon>
        <taxon>Irideae</taxon>
        <taxon>Iris</taxon>
    </lineage>
</organism>
<dbReference type="PANTHER" id="PTHR12506">
    <property type="entry name" value="PROTEIN PHOSPHATASE RELATED"/>
    <property type="match status" value="1"/>
</dbReference>
<feature type="region of interest" description="Disordered" evidence="6">
    <location>
        <begin position="266"/>
        <end position="293"/>
    </location>
</feature>
<accession>A0AAX6GL01</accession>
<dbReference type="Gene3D" id="4.10.1000.10">
    <property type="entry name" value="Zinc finger, CCCH-type"/>
    <property type="match status" value="2"/>
</dbReference>
<dbReference type="InterPro" id="IPR000571">
    <property type="entry name" value="Znf_CCCH"/>
</dbReference>
<dbReference type="SMART" id="SM00356">
    <property type="entry name" value="ZnF_C3H1"/>
    <property type="match status" value="5"/>
</dbReference>
<feature type="domain" description="C3H1-type" evidence="7">
    <location>
        <begin position="293"/>
        <end position="321"/>
    </location>
</feature>
<keyword evidence="1 5" id="KW-0479">Metal-binding</keyword>